<sequence length="441" mass="45641">MQPRFLSLVLFAVLFVGSQAAQLAPAARHNEVSAARDYSRRATFKAAVKKTTAVKKPAAKKKPVAKKTAVKKPAVKAKPVAKKPTKTKKVAPKATAKKTAAKPKKTKKVAAAKTTPKAVATKAAKAKTTAVKTAAKAKATKAAKAKGTTKAASCPVKSKSSVKGRTTETTKDCDESANEVAAEVCASFEGCVQCVQTGGKQSPPCAFDGATQKCVVKSSGSSLITTTAGCTAATTSASEPSDAQKLITQAATKAFSSSVQSHIFVGSSTDKGSGRHILSVWTKDNKGRTTETKRNTKTGVVEFSLTGSNKIKTVWNDVQSSDGTVVYTQAQIKAMCLRGYELSIEQNSANKAALKSLENPPPAASGKKKGKAVAPATASSLKIIGGTSTAKNRLLVQNPVINKLVCLNIDEASCYPVGLGTSSGKEGEQCTADSGSITDNE</sequence>
<feature type="compositionally biased region" description="Basic residues" evidence="1">
    <location>
        <begin position="57"/>
        <end position="110"/>
    </location>
</feature>
<feature type="chain" id="PRO_5045711773" evidence="2">
    <location>
        <begin position="21"/>
        <end position="441"/>
    </location>
</feature>
<organism evidence="3 4">
    <name type="scientific">Mycena chlorophos</name>
    <name type="common">Agaric fungus</name>
    <name type="synonym">Agaricus chlorophos</name>
    <dbReference type="NCBI Taxonomy" id="658473"/>
    <lineage>
        <taxon>Eukaryota</taxon>
        <taxon>Fungi</taxon>
        <taxon>Dikarya</taxon>
        <taxon>Basidiomycota</taxon>
        <taxon>Agaricomycotina</taxon>
        <taxon>Agaricomycetes</taxon>
        <taxon>Agaricomycetidae</taxon>
        <taxon>Agaricales</taxon>
        <taxon>Marasmiineae</taxon>
        <taxon>Mycenaceae</taxon>
        <taxon>Mycena</taxon>
    </lineage>
</organism>
<proteinExistence type="predicted"/>
<evidence type="ECO:0000256" key="2">
    <source>
        <dbReference type="SAM" id="SignalP"/>
    </source>
</evidence>
<feature type="signal peptide" evidence="2">
    <location>
        <begin position="1"/>
        <end position="20"/>
    </location>
</feature>
<gene>
    <name evidence="3" type="ORF">MCHLO_09021</name>
</gene>
<feature type="compositionally biased region" description="Polar residues" evidence="1">
    <location>
        <begin position="431"/>
        <end position="441"/>
    </location>
</feature>
<protein>
    <submittedName>
        <fullName evidence="3">Uncharacterized protein</fullName>
    </submittedName>
</protein>
<accession>A0ABQ0LMW0</accession>
<feature type="region of interest" description="Disordered" evidence="1">
    <location>
        <begin position="420"/>
        <end position="441"/>
    </location>
</feature>
<feature type="region of interest" description="Disordered" evidence="1">
    <location>
        <begin position="54"/>
        <end position="113"/>
    </location>
</feature>
<evidence type="ECO:0000313" key="3">
    <source>
        <dbReference type="EMBL" id="GAT51924.1"/>
    </source>
</evidence>
<evidence type="ECO:0000313" key="4">
    <source>
        <dbReference type="Proteomes" id="UP000815677"/>
    </source>
</evidence>
<name>A0ABQ0LMW0_MYCCL</name>
<keyword evidence="2" id="KW-0732">Signal</keyword>
<evidence type="ECO:0000256" key="1">
    <source>
        <dbReference type="SAM" id="MobiDB-lite"/>
    </source>
</evidence>
<dbReference type="EMBL" id="DF847482">
    <property type="protein sequence ID" value="GAT51924.1"/>
    <property type="molecule type" value="Genomic_DNA"/>
</dbReference>
<dbReference type="Proteomes" id="UP000815677">
    <property type="component" value="Unassembled WGS sequence"/>
</dbReference>
<reference evidence="3" key="1">
    <citation type="submission" date="2014-09" db="EMBL/GenBank/DDBJ databases">
        <title>Genome sequence of the luminous mushroom Mycena chlorophos for searching fungal bioluminescence genes.</title>
        <authorList>
            <person name="Tanaka Y."/>
            <person name="Kasuga D."/>
            <person name="Oba Y."/>
            <person name="Hase S."/>
            <person name="Sato K."/>
            <person name="Oba Y."/>
            <person name="Sakakibara Y."/>
        </authorList>
    </citation>
    <scope>NUCLEOTIDE SEQUENCE</scope>
</reference>
<keyword evidence="4" id="KW-1185">Reference proteome</keyword>